<evidence type="ECO:0000313" key="10">
    <source>
        <dbReference type="Proteomes" id="UP000032522"/>
    </source>
</evidence>
<accession>A0A0D8C9J6</accession>
<comment type="subcellular location">
    <subcellularLocation>
        <location evidence="1">Cell membrane</location>
        <topology evidence="1">Multi-pass membrane protein</topology>
    </subcellularLocation>
</comment>
<sequence length="335" mass="34921">MDADRRRWPFRYTFVLSLGLLVAVWFGSMRVGVADTTWSDVWRALFSDQQGKQLDLIRELRLPRETAAAFVGAGLAVAGAIMQGMTRNPLADPGLLGLTAGANAALAMTMSFFPSAHYLLITVACLLGAAVGAGAVFGIGAMRQGGFSPLRIVLAGSAVSALLFAIAEGIGLYFHISKDVSMWTSGGVAGVSWKQLAVGVPLIAIGLAIAVSYVRPLTILSLSEDIAVGVGQKTAAVKMALFLAVFLLTGASVAIAGNITFIGLMIPHLVRGITGADYRFVIPLSATGGAVAMVLADTAARTIHAPFETPVAAIIAVIGLPFFLFVVRKQGRGFS</sequence>
<evidence type="ECO:0000256" key="6">
    <source>
        <dbReference type="ARBA" id="ARBA00022989"/>
    </source>
</evidence>
<gene>
    <name evidence="9" type="ORF">LG52_3849</name>
</gene>
<feature type="transmembrane region" description="Helical" evidence="8">
    <location>
        <begin position="94"/>
        <end position="113"/>
    </location>
</feature>
<organism evidence="9 10">
    <name type="scientific">Geobacillus kaustophilus</name>
    <dbReference type="NCBI Taxonomy" id="1462"/>
    <lineage>
        <taxon>Bacteria</taxon>
        <taxon>Bacillati</taxon>
        <taxon>Bacillota</taxon>
        <taxon>Bacilli</taxon>
        <taxon>Bacillales</taxon>
        <taxon>Anoxybacillaceae</taxon>
        <taxon>Geobacillus</taxon>
        <taxon>Geobacillus thermoleovorans group</taxon>
    </lineage>
</organism>
<feature type="transmembrane region" description="Helical" evidence="8">
    <location>
        <begin position="119"/>
        <end position="140"/>
    </location>
</feature>
<dbReference type="InterPro" id="IPR000522">
    <property type="entry name" value="ABC_transptr_permease_BtuC"/>
</dbReference>
<evidence type="ECO:0000256" key="4">
    <source>
        <dbReference type="ARBA" id="ARBA00022475"/>
    </source>
</evidence>
<keyword evidence="7 8" id="KW-0472">Membrane</keyword>
<feature type="transmembrane region" description="Helical" evidence="8">
    <location>
        <begin position="307"/>
        <end position="327"/>
    </location>
</feature>
<reference evidence="9 10" key="1">
    <citation type="submission" date="2015-01" db="EMBL/GenBank/DDBJ databases">
        <authorList>
            <person name="Filippidou S."/>
            <person name="Jeanneret N."/>
            <person name="Russel-Delif L."/>
            <person name="Junier T."/>
            <person name="Wunderlin T."/>
            <person name="Molina V."/>
            <person name="Johnson S.L."/>
            <person name="Davenport K.W."/>
            <person name="Chain P.S."/>
            <person name="Dorador C."/>
            <person name="Junier P."/>
        </authorList>
    </citation>
    <scope>NUCLEOTIDE SEQUENCE [LARGE SCALE GENOMIC DNA]</scope>
    <source>
        <strain evidence="9 10">Et7/4</strain>
    </source>
</reference>
<feature type="transmembrane region" description="Helical" evidence="8">
    <location>
        <begin position="241"/>
        <end position="266"/>
    </location>
</feature>
<dbReference type="PATRIC" id="fig|1462.6.peg.63"/>
<name>A0A0D8C9J6_GEOKU</name>
<dbReference type="PANTHER" id="PTHR30472">
    <property type="entry name" value="FERRIC ENTEROBACTIN TRANSPORT SYSTEM PERMEASE PROTEIN"/>
    <property type="match status" value="1"/>
</dbReference>
<feature type="transmembrane region" description="Helical" evidence="8">
    <location>
        <begin position="66"/>
        <end position="82"/>
    </location>
</feature>
<comment type="caution">
    <text evidence="9">The sequence shown here is derived from an EMBL/GenBank/DDBJ whole genome shotgun (WGS) entry which is preliminary data.</text>
</comment>
<keyword evidence="3" id="KW-0813">Transport</keyword>
<dbReference type="FunFam" id="1.10.3470.10:FF:000001">
    <property type="entry name" value="Vitamin B12 ABC transporter permease BtuC"/>
    <property type="match status" value="1"/>
</dbReference>
<dbReference type="CDD" id="cd06550">
    <property type="entry name" value="TM_ABC_iron-siderophores_like"/>
    <property type="match status" value="1"/>
</dbReference>
<dbReference type="Gene3D" id="1.10.3470.10">
    <property type="entry name" value="ABC transporter involved in vitamin B12 uptake, BtuC"/>
    <property type="match status" value="1"/>
</dbReference>
<evidence type="ECO:0000256" key="3">
    <source>
        <dbReference type="ARBA" id="ARBA00022448"/>
    </source>
</evidence>
<evidence type="ECO:0000313" key="9">
    <source>
        <dbReference type="EMBL" id="KJE32247.1"/>
    </source>
</evidence>
<dbReference type="SUPFAM" id="SSF81345">
    <property type="entry name" value="ABC transporter involved in vitamin B12 uptake, BtuC"/>
    <property type="match status" value="1"/>
</dbReference>
<keyword evidence="6 8" id="KW-1133">Transmembrane helix</keyword>
<dbReference type="AlphaFoldDB" id="A0A0D8C9J6"/>
<dbReference type="Pfam" id="PF01032">
    <property type="entry name" value="FecCD"/>
    <property type="match status" value="1"/>
</dbReference>
<dbReference type="EMBL" id="JYBP01000001">
    <property type="protein sequence ID" value="KJE32247.1"/>
    <property type="molecule type" value="Genomic_DNA"/>
</dbReference>
<dbReference type="GO" id="GO:0033214">
    <property type="term" value="P:siderophore-iron import into cell"/>
    <property type="evidence" value="ECO:0007669"/>
    <property type="project" value="TreeGrafter"/>
</dbReference>
<comment type="similarity">
    <text evidence="2">Belongs to the binding-protein-dependent transport system permease family. FecCD subfamily.</text>
</comment>
<dbReference type="OrthoDB" id="9811721at2"/>
<keyword evidence="5 8" id="KW-0812">Transmembrane</keyword>
<feature type="transmembrane region" description="Helical" evidence="8">
    <location>
        <begin position="12"/>
        <end position="33"/>
    </location>
</feature>
<evidence type="ECO:0000256" key="1">
    <source>
        <dbReference type="ARBA" id="ARBA00004651"/>
    </source>
</evidence>
<feature type="transmembrane region" description="Helical" evidence="8">
    <location>
        <begin position="196"/>
        <end position="214"/>
    </location>
</feature>
<keyword evidence="4" id="KW-1003">Cell membrane</keyword>
<feature type="transmembrane region" description="Helical" evidence="8">
    <location>
        <begin position="152"/>
        <end position="176"/>
    </location>
</feature>
<evidence type="ECO:0000256" key="7">
    <source>
        <dbReference type="ARBA" id="ARBA00023136"/>
    </source>
</evidence>
<dbReference type="InterPro" id="IPR037294">
    <property type="entry name" value="ABC_BtuC-like"/>
</dbReference>
<dbReference type="PANTHER" id="PTHR30472:SF65">
    <property type="entry name" value="SIDEROPHORE TRANSPORT SYSTEM PERMEASE PROTEIN YFIZ-RELATED"/>
    <property type="match status" value="1"/>
</dbReference>
<evidence type="ECO:0000256" key="2">
    <source>
        <dbReference type="ARBA" id="ARBA00007935"/>
    </source>
</evidence>
<evidence type="ECO:0000256" key="8">
    <source>
        <dbReference type="SAM" id="Phobius"/>
    </source>
</evidence>
<dbReference type="RefSeq" id="WP_044730392.1">
    <property type="nucleotide sequence ID" value="NZ_JYBP01000001.1"/>
</dbReference>
<proteinExistence type="inferred from homology"/>
<protein>
    <submittedName>
        <fullName evidence="9">FecCD transport family protein</fullName>
    </submittedName>
</protein>
<evidence type="ECO:0000256" key="5">
    <source>
        <dbReference type="ARBA" id="ARBA00022692"/>
    </source>
</evidence>
<dbReference type="GO" id="GO:0022857">
    <property type="term" value="F:transmembrane transporter activity"/>
    <property type="evidence" value="ECO:0007669"/>
    <property type="project" value="InterPro"/>
</dbReference>
<dbReference type="GO" id="GO:0005886">
    <property type="term" value="C:plasma membrane"/>
    <property type="evidence" value="ECO:0007669"/>
    <property type="project" value="UniProtKB-SubCell"/>
</dbReference>
<dbReference type="Proteomes" id="UP000032522">
    <property type="component" value="Unassembled WGS sequence"/>
</dbReference>